<dbReference type="AlphaFoldDB" id="A0A9P5SRF3"/>
<protein>
    <recommendedName>
        <fullName evidence="2">DUF7905 domain-containing protein</fullName>
    </recommendedName>
</protein>
<evidence type="ECO:0000313" key="3">
    <source>
        <dbReference type="EMBL" id="KAF9333257.1"/>
    </source>
</evidence>
<comment type="caution">
    <text evidence="3">The sequence shown here is derived from an EMBL/GenBank/DDBJ whole genome shotgun (WGS) entry which is preliminary data.</text>
</comment>
<gene>
    <name evidence="3" type="ORF">BG006_003852</name>
</gene>
<dbReference type="Proteomes" id="UP000696485">
    <property type="component" value="Unassembled WGS sequence"/>
</dbReference>
<feature type="region of interest" description="Disordered" evidence="1">
    <location>
        <begin position="1"/>
        <end position="20"/>
    </location>
</feature>
<feature type="compositionally biased region" description="Basic and acidic residues" evidence="1">
    <location>
        <begin position="107"/>
        <end position="130"/>
    </location>
</feature>
<feature type="region of interest" description="Disordered" evidence="1">
    <location>
        <begin position="98"/>
        <end position="130"/>
    </location>
</feature>
<reference evidence="3" key="1">
    <citation type="journal article" date="2020" name="Fungal Divers.">
        <title>Resolving the Mortierellaceae phylogeny through synthesis of multi-gene phylogenetics and phylogenomics.</title>
        <authorList>
            <person name="Vandepol N."/>
            <person name="Liber J."/>
            <person name="Desiro A."/>
            <person name="Na H."/>
            <person name="Kennedy M."/>
            <person name="Barry K."/>
            <person name="Grigoriev I.V."/>
            <person name="Miller A.N."/>
            <person name="O'Donnell K."/>
            <person name="Stajich J.E."/>
            <person name="Bonito G."/>
        </authorList>
    </citation>
    <scope>NUCLEOTIDE SEQUENCE</scope>
    <source>
        <strain evidence="3">NVP1</strain>
    </source>
</reference>
<proteinExistence type="predicted"/>
<keyword evidence="4" id="KW-1185">Reference proteome</keyword>
<sequence>MDHDDETAKEWQINSSEDATDVNATTECDDYWFIPLYTNVEHLKRELEKIGSGSGTHLRYNASLERIDIWGGSIPKAKASLDRFSQHYFNMEQNRQRATRARGWARPQRELTPAEKKKAERKERQQKEQEKYLGVPKDVLPFQHCLLCPKDVPIFRLLGGNLQNLDKLRAEFKSFIWIERDTMKLWAAGEHELDVLTAINRIKNFCLRFLNRPQTYCYHILEKPSRPAEVHLVPYDLAKYVRPRSVRHERNPILYMKAKLLEGYESLADIDNHLAESKESREGPSSHWATAAIPVERNVKSIKYFESMQTSNKDKIRRYLRESLEQIQLMDYEIKMRIRLGQIGLKEYPKKTVWSIDELDDKVIPVKKLVSEFNQYITRSANGLAKFMEALGPNNEVEAEHIQWSLGILKKGDNEVIKGELEVSFRDDGKLALWNGLVERTKPLEIKVICSERKYSWAWDISVARRLPLDKFSPEGVFVHLLTLERRPGYESRMVFSNTPDVQLKRVLREKRTLFTRAPWTIEVVEETFWILPEAYRPSLAITLNREPDDVLYTVSMYRDSWPSRFSENPFLGVGQAPFWSPEDFLSEQESLESTLEFVSWVQDQLESSMS</sequence>
<dbReference type="InterPro" id="IPR057227">
    <property type="entry name" value="DUF7905"/>
</dbReference>
<accession>A0A9P5SRF3</accession>
<feature type="domain" description="DUF7905" evidence="2">
    <location>
        <begin position="302"/>
        <end position="589"/>
    </location>
</feature>
<evidence type="ECO:0000256" key="1">
    <source>
        <dbReference type="SAM" id="MobiDB-lite"/>
    </source>
</evidence>
<organism evidence="3 4">
    <name type="scientific">Podila minutissima</name>
    <dbReference type="NCBI Taxonomy" id="64525"/>
    <lineage>
        <taxon>Eukaryota</taxon>
        <taxon>Fungi</taxon>
        <taxon>Fungi incertae sedis</taxon>
        <taxon>Mucoromycota</taxon>
        <taxon>Mortierellomycotina</taxon>
        <taxon>Mortierellomycetes</taxon>
        <taxon>Mortierellales</taxon>
        <taxon>Mortierellaceae</taxon>
        <taxon>Podila</taxon>
    </lineage>
</organism>
<evidence type="ECO:0000259" key="2">
    <source>
        <dbReference type="Pfam" id="PF25482"/>
    </source>
</evidence>
<dbReference type="EMBL" id="JAAAUY010000213">
    <property type="protein sequence ID" value="KAF9333257.1"/>
    <property type="molecule type" value="Genomic_DNA"/>
</dbReference>
<evidence type="ECO:0000313" key="4">
    <source>
        <dbReference type="Proteomes" id="UP000696485"/>
    </source>
</evidence>
<name>A0A9P5SRF3_9FUNG</name>
<dbReference type="Pfam" id="PF25482">
    <property type="entry name" value="DUF7905"/>
    <property type="match status" value="1"/>
</dbReference>